<comment type="caution">
    <text evidence="1">The sequence shown here is derived from an EMBL/GenBank/DDBJ whole genome shotgun (WGS) entry which is preliminary data.</text>
</comment>
<dbReference type="Proteomes" id="UP000320095">
    <property type="component" value="Unassembled WGS sequence"/>
</dbReference>
<evidence type="ECO:0000313" key="2">
    <source>
        <dbReference type="Proteomes" id="UP000320095"/>
    </source>
</evidence>
<reference evidence="1 2" key="1">
    <citation type="journal article" date="2019" name="Environ. Microbiol.">
        <title>Species interactions and distinct microbial communities in high Arctic permafrost affected cryosols are associated with the CH4 and CO2 gas fluxes.</title>
        <authorList>
            <person name="Altshuler I."/>
            <person name="Hamel J."/>
            <person name="Turney S."/>
            <person name="Magnuson E."/>
            <person name="Levesque R."/>
            <person name="Greer C."/>
            <person name="Whyte L.G."/>
        </authorList>
    </citation>
    <scope>NUCLEOTIDE SEQUENCE [LARGE SCALE GENOMIC DNA]</scope>
    <source>
        <strain evidence="1 2">S5.20</strain>
    </source>
</reference>
<evidence type="ECO:0008006" key="3">
    <source>
        <dbReference type="Google" id="ProtNLM"/>
    </source>
</evidence>
<gene>
    <name evidence="1" type="ORF">EAH80_13915</name>
</gene>
<sequence length="98" mass="10002">MIADTSDIQQLSVAQRRHADDLSSVAADLTAATAAGDAFGPVGAEFLAALNRALTQEAHQAQQLAERLSLARSTAGTAADAYRSAESSAGQSISLLTS</sequence>
<keyword evidence="2" id="KW-1185">Reference proteome</keyword>
<dbReference type="EMBL" id="RCZG01000004">
    <property type="protein sequence ID" value="TPG34605.1"/>
    <property type="molecule type" value="Genomic_DNA"/>
</dbReference>
<dbReference type="AlphaFoldDB" id="A0A502EA57"/>
<dbReference type="RefSeq" id="WP_140691626.1">
    <property type="nucleotide sequence ID" value="NZ_RCZG01000004.1"/>
</dbReference>
<proteinExistence type="predicted"/>
<evidence type="ECO:0000313" key="1">
    <source>
        <dbReference type="EMBL" id="TPG34605.1"/>
    </source>
</evidence>
<dbReference type="GO" id="GO:0009306">
    <property type="term" value="P:protein secretion"/>
    <property type="evidence" value="ECO:0007669"/>
    <property type="project" value="InterPro"/>
</dbReference>
<dbReference type="Pfam" id="PF10824">
    <property type="entry name" value="T7SS_ESX_EspC"/>
    <property type="match status" value="1"/>
</dbReference>
<organism evidence="1 2">
    <name type="scientific">Mycolicibacterium hodleri</name>
    <dbReference type="NCBI Taxonomy" id="49897"/>
    <lineage>
        <taxon>Bacteria</taxon>
        <taxon>Bacillati</taxon>
        <taxon>Actinomycetota</taxon>
        <taxon>Actinomycetes</taxon>
        <taxon>Mycobacteriales</taxon>
        <taxon>Mycobacteriaceae</taxon>
        <taxon>Mycolicibacterium</taxon>
    </lineage>
</organism>
<name>A0A502EA57_9MYCO</name>
<accession>A0A502EA57</accession>
<dbReference type="InterPro" id="IPR022536">
    <property type="entry name" value="EspC"/>
</dbReference>
<protein>
    <recommendedName>
        <fullName evidence="3">ESX-1 secretion-associated protein</fullName>
    </recommendedName>
</protein>